<proteinExistence type="inferred from homology"/>
<dbReference type="GO" id="GO:0071555">
    <property type="term" value="P:cell wall organization"/>
    <property type="evidence" value="ECO:0007669"/>
    <property type="project" value="UniProtKB-KW"/>
</dbReference>
<name>A0A917BD49_9MICO</name>
<accession>A0A917BD49</accession>
<dbReference type="InterPro" id="IPR050644">
    <property type="entry name" value="PG_Glycine_Bridge_Synth"/>
</dbReference>
<dbReference type="GO" id="GO:0009252">
    <property type="term" value="P:peptidoglycan biosynthetic process"/>
    <property type="evidence" value="ECO:0007669"/>
    <property type="project" value="UniProtKB-KW"/>
</dbReference>
<dbReference type="InterPro" id="IPR016181">
    <property type="entry name" value="Acyl_CoA_acyltransferase"/>
</dbReference>
<reference evidence="7" key="2">
    <citation type="submission" date="2020-09" db="EMBL/GenBank/DDBJ databases">
        <authorList>
            <person name="Sun Q."/>
            <person name="Zhou Y."/>
        </authorList>
    </citation>
    <scope>NUCLEOTIDE SEQUENCE</scope>
    <source>
        <strain evidence="7">CGMCC 1.12160</strain>
    </source>
</reference>
<sequence>MPVLDLTDPAATDRYSEFVRSHPRRSLTQDLRWGIVKDDWGQEAVYVEEDGRIVAAMTVLVRRLPGGFSVLYAPRGPLVDWDDKEMVRRILAEADPLVRTHRAIMLRIDPEVPFSEELDTWMRAQPRWVVKNVGAGKDDIIQPRYTMIVYLRDEDGQSLTEEALMKKYDGSARNRVRTGKKKGVYTVDGETDADLATFHEIYSHMARRNEITARDLPYFHRMREAFGERMRVVHARHEDDTLASSVTIDYYGKLYYLYAGSNDLKRNLGPNQVMNHDLMAWGLTVGAESYDMGGVFALDSSDGLYVFKKAFCKGDGGATEFIGEIDIVHHPVLYAVLAHALPRVQHARRAVSARVSQARKKLAAPRS</sequence>
<keyword evidence="6" id="KW-0961">Cell wall biogenesis/degradation</keyword>
<comment type="similarity">
    <text evidence="1">Belongs to the FemABX family.</text>
</comment>
<keyword evidence="3" id="KW-0133">Cell shape</keyword>
<evidence type="ECO:0000256" key="6">
    <source>
        <dbReference type="ARBA" id="ARBA00023316"/>
    </source>
</evidence>
<evidence type="ECO:0000256" key="4">
    <source>
        <dbReference type="ARBA" id="ARBA00022984"/>
    </source>
</evidence>
<gene>
    <name evidence="7" type="ORF">GCM10011366_01750</name>
</gene>
<evidence type="ECO:0000256" key="5">
    <source>
        <dbReference type="ARBA" id="ARBA00023315"/>
    </source>
</evidence>
<evidence type="ECO:0000256" key="2">
    <source>
        <dbReference type="ARBA" id="ARBA00022679"/>
    </source>
</evidence>
<reference evidence="7" key="1">
    <citation type="journal article" date="2014" name="Int. J. Syst. Evol. Microbiol.">
        <title>Complete genome sequence of Corynebacterium casei LMG S-19264T (=DSM 44701T), isolated from a smear-ripened cheese.</title>
        <authorList>
            <consortium name="US DOE Joint Genome Institute (JGI-PGF)"/>
            <person name="Walter F."/>
            <person name="Albersmeier A."/>
            <person name="Kalinowski J."/>
            <person name="Ruckert C."/>
        </authorList>
    </citation>
    <scope>NUCLEOTIDE SEQUENCE</scope>
    <source>
        <strain evidence="7">CGMCC 1.12160</strain>
    </source>
</reference>
<dbReference type="AlphaFoldDB" id="A0A917BD49"/>
<keyword evidence="4" id="KW-0573">Peptidoglycan synthesis</keyword>
<comment type="caution">
    <text evidence="7">The sequence shown here is derived from an EMBL/GenBank/DDBJ whole genome shotgun (WGS) entry which is preliminary data.</text>
</comment>
<keyword evidence="2" id="KW-0808">Transferase</keyword>
<evidence type="ECO:0000256" key="3">
    <source>
        <dbReference type="ARBA" id="ARBA00022960"/>
    </source>
</evidence>
<dbReference type="EMBL" id="BMEM01000001">
    <property type="protein sequence ID" value="GGF37862.1"/>
    <property type="molecule type" value="Genomic_DNA"/>
</dbReference>
<dbReference type="PANTHER" id="PTHR36174">
    <property type="entry name" value="LIPID II:GLYCINE GLYCYLTRANSFERASE"/>
    <property type="match status" value="1"/>
</dbReference>
<dbReference type="GO" id="GO:0016755">
    <property type="term" value="F:aminoacyltransferase activity"/>
    <property type="evidence" value="ECO:0007669"/>
    <property type="project" value="InterPro"/>
</dbReference>
<dbReference type="GO" id="GO:0008360">
    <property type="term" value="P:regulation of cell shape"/>
    <property type="evidence" value="ECO:0007669"/>
    <property type="project" value="UniProtKB-KW"/>
</dbReference>
<dbReference type="PROSITE" id="PS51191">
    <property type="entry name" value="FEMABX"/>
    <property type="match status" value="1"/>
</dbReference>
<keyword evidence="8" id="KW-1185">Reference proteome</keyword>
<dbReference type="SUPFAM" id="SSF55729">
    <property type="entry name" value="Acyl-CoA N-acyltransferases (Nat)"/>
    <property type="match status" value="2"/>
</dbReference>
<protein>
    <submittedName>
        <fullName evidence="7">Methicillin resistance protein</fullName>
    </submittedName>
</protein>
<keyword evidence="5" id="KW-0012">Acyltransferase</keyword>
<dbReference type="PANTHER" id="PTHR36174:SF1">
    <property type="entry name" value="LIPID II:GLYCINE GLYCYLTRANSFERASE"/>
    <property type="match status" value="1"/>
</dbReference>
<dbReference type="Proteomes" id="UP000605670">
    <property type="component" value="Unassembled WGS sequence"/>
</dbReference>
<dbReference type="Gene3D" id="3.40.630.30">
    <property type="match status" value="2"/>
</dbReference>
<organism evidence="7 8">
    <name type="scientific">Ornithinimicrobium tianjinense</name>
    <dbReference type="NCBI Taxonomy" id="1195761"/>
    <lineage>
        <taxon>Bacteria</taxon>
        <taxon>Bacillati</taxon>
        <taxon>Actinomycetota</taxon>
        <taxon>Actinomycetes</taxon>
        <taxon>Micrococcales</taxon>
        <taxon>Ornithinimicrobiaceae</taxon>
        <taxon>Ornithinimicrobium</taxon>
    </lineage>
</organism>
<evidence type="ECO:0000313" key="8">
    <source>
        <dbReference type="Proteomes" id="UP000605670"/>
    </source>
</evidence>
<dbReference type="InterPro" id="IPR003447">
    <property type="entry name" value="FEMABX"/>
</dbReference>
<evidence type="ECO:0000313" key="7">
    <source>
        <dbReference type="EMBL" id="GGF37862.1"/>
    </source>
</evidence>
<dbReference type="RefSeq" id="WP_188427742.1">
    <property type="nucleotide sequence ID" value="NZ_BAABKH010000010.1"/>
</dbReference>
<evidence type="ECO:0000256" key="1">
    <source>
        <dbReference type="ARBA" id="ARBA00009943"/>
    </source>
</evidence>
<dbReference type="Pfam" id="PF02388">
    <property type="entry name" value="FemAB"/>
    <property type="match status" value="2"/>
</dbReference>